<evidence type="ECO:0000313" key="1">
    <source>
        <dbReference type="EMBL" id="AQQ15232.1"/>
    </source>
</evidence>
<name>A0A1Q2HWM4_9CORY</name>
<evidence type="ECO:0000313" key="2">
    <source>
        <dbReference type="Proteomes" id="UP000217209"/>
    </source>
</evidence>
<dbReference type="PRINTS" id="PR00722">
    <property type="entry name" value="CHYMOTRYPSIN"/>
</dbReference>
<proteinExistence type="predicted"/>
<organism evidence="1 2">
    <name type="scientific">Corynebacterium glaucum</name>
    <dbReference type="NCBI Taxonomy" id="187491"/>
    <lineage>
        <taxon>Bacteria</taxon>
        <taxon>Bacillati</taxon>
        <taxon>Actinomycetota</taxon>
        <taxon>Actinomycetes</taxon>
        <taxon>Mycobacteriales</taxon>
        <taxon>Corynebacteriaceae</taxon>
        <taxon>Corynebacterium</taxon>
    </lineage>
</organism>
<dbReference type="Proteomes" id="UP000217209">
    <property type="component" value="Chromosome"/>
</dbReference>
<dbReference type="Gene3D" id="2.40.10.10">
    <property type="entry name" value="Trypsin-like serine proteases"/>
    <property type="match status" value="2"/>
</dbReference>
<dbReference type="KEGG" id="cgv:CGLAU_06345"/>
<reference evidence="1 2" key="1">
    <citation type="submission" date="2016-12" db="EMBL/GenBank/DDBJ databases">
        <authorList>
            <person name="Song W.-J."/>
            <person name="Kurnit D.M."/>
        </authorList>
    </citation>
    <scope>NUCLEOTIDE SEQUENCE [LARGE SCALE GENOMIC DNA]</scope>
    <source>
        <strain evidence="1 2">DSM 30827</strain>
    </source>
</reference>
<dbReference type="InterPro" id="IPR001314">
    <property type="entry name" value="Peptidase_S1A"/>
</dbReference>
<keyword evidence="2" id="KW-1185">Reference proteome</keyword>
<dbReference type="SUPFAM" id="SSF50494">
    <property type="entry name" value="Trypsin-like serine proteases"/>
    <property type="match status" value="1"/>
</dbReference>
<protein>
    <submittedName>
        <fullName evidence="1">Trypsin</fullName>
    </submittedName>
</protein>
<accession>A0A1Q2HWM4</accession>
<dbReference type="InterPro" id="IPR009003">
    <property type="entry name" value="Peptidase_S1_PA"/>
</dbReference>
<gene>
    <name evidence="1" type="ORF">CGLAU_06345</name>
</gene>
<dbReference type="EMBL" id="CP019688">
    <property type="protein sequence ID" value="AQQ15232.1"/>
    <property type="molecule type" value="Genomic_DNA"/>
</dbReference>
<sequence>MDRLLSVLLSPAHIAKLAGSGGYCTGTLIGSQSVLTCAHYFRSREDTLSSVTCFVAGQRRRIAQLDRLPGTDIAVVKLSKPIRGIDEFPTFGPPPGPLAPTVTLGFGGAAAQPAGRVGRYITSLPIAASRSLATIVRPAGIILNSPRAVKGDSGGPVLVDGHVVAVQSLILELFGVNLGMATVSLVDAEAVQRIVDKH</sequence>
<dbReference type="AlphaFoldDB" id="A0A1Q2HWM4"/>
<dbReference type="InterPro" id="IPR043504">
    <property type="entry name" value="Peptidase_S1_PA_chymotrypsin"/>
</dbReference>
<dbReference type="Pfam" id="PF13365">
    <property type="entry name" value="Trypsin_2"/>
    <property type="match status" value="1"/>
</dbReference>